<feature type="region of interest" description="Disordered" evidence="2">
    <location>
        <begin position="648"/>
        <end position="681"/>
    </location>
</feature>
<evidence type="ECO:0000256" key="2">
    <source>
        <dbReference type="SAM" id="MobiDB-lite"/>
    </source>
</evidence>
<gene>
    <name evidence="3" type="ORF">YYC_02986</name>
</gene>
<evidence type="ECO:0000256" key="1">
    <source>
        <dbReference type="SAM" id="Coils"/>
    </source>
</evidence>
<name>V7PL45_PLAYE</name>
<feature type="coiled-coil region" evidence="1">
    <location>
        <begin position="558"/>
        <end position="616"/>
    </location>
</feature>
<dbReference type="Proteomes" id="UP000018538">
    <property type="component" value="Unassembled WGS sequence"/>
</dbReference>
<evidence type="ECO:0000313" key="3">
    <source>
        <dbReference type="EMBL" id="ETB59527.1"/>
    </source>
</evidence>
<evidence type="ECO:0000313" key="4">
    <source>
        <dbReference type="Proteomes" id="UP000018538"/>
    </source>
</evidence>
<proteinExistence type="predicted"/>
<feature type="compositionally biased region" description="Basic and acidic residues" evidence="2">
    <location>
        <begin position="831"/>
        <end position="890"/>
    </location>
</feature>
<sequence>MENRTLPFNKYQLNNKRPCCNTNGGKLYFFANEPSGNKNDDIFSDCFKVAEEIKKKIIYEQFDAILFLYSKILKENKRKKCASKEIDEKVEEAINTTLEIYSLIESNDEKTKKIYLKKIYSICDIIYKLLVEYTKNENNKQLKEKIINHESEEKEKILKDHCKEESEHIITGGLKKVSEENIAQSRTEINNDSRGNMKEIDKASGIKEIKRILPSFCNNRKKKEYLYRDLSQTNKLCLYGARELDEKFIYNPYKKMKSFKFYKNIDKNLRVNKIDELIERFEKNMKNEKIQVYNFDKKIEKYTDLKKMLLKSRKSITKFELDENGNVKTVTELFQKYEKKKKKNIITFDGYNDNFIKIKKLSNLDELKKVKKKLSEKNNPVLLYSDQYKTSNMKQNKNNDSILNTNLCIDVNKKFELVENSTKDINYISPEKNFKSKTNSMMHCHNNYKNIDKSSKRKDWDKYIANLNFYMQNINGVKFVNYYDDDEIIKHILKENEQKTNKTKLDILNNKTLKHNNVSLHRCGGGLYEYTNQNKINNFQKKNMDIYSESYMNKYEILSKIYNLNQNKKNEIVKYNEEKKNSKQINAFQNNQNRQINNIKKLKKNYNDKNKMCQKNCGCGNNQISNIFLSNCFEKKRQVSEKNEKLKVMSVHKKTPKKKSEPILEKKKYQQSQPFKLDSGNDKIRDTVQLESKIKYQNEKIRNPVQLESKIKYQSGNTIEIKEKEAKLNCENMHLMDKENRTYSIIKIASIISKIDKSKNSIYNENEPNENKTNIKIEGFIFNEHLKDITIKSYNINNKSSKNCIKYISNNRNDNKIIDEDTEEQQTDFIVSKEAKEDSTNDESIKRDEDESIKRDEVESIKRDEDESIKRDEVESIKRDEDESIKKEENAGEGEGGVIKKKTSSLSSSLRKDVNESDSINLSDFMKRENSNKEDNIDDSYGSIETVSRDIQIENDKEETINNYLKCGFFAHVHIILSDTNIITRKCKIFYDNKTKKLGILRNKKIFKIDVSKLMIQEIPSSKPDLAIIKIIIPQNNCRLLIVESNDFFGLQALGDKIGWSPDINGENELEITRKDQEDKLNKNHFLMKYFYKDMERK</sequence>
<organism evidence="3 4">
    <name type="scientific">Plasmodium yoelii 17X</name>
    <dbReference type="NCBI Taxonomy" id="1323249"/>
    <lineage>
        <taxon>Eukaryota</taxon>
        <taxon>Sar</taxon>
        <taxon>Alveolata</taxon>
        <taxon>Apicomplexa</taxon>
        <taxon>Aconoidasida</taxon>
        <taxon>Haemosporida</taxon>
        <taxon>Plasmodiidae</taxon>
        <taxon>Plasmodium</taxon>
        <taxon>Plasmodium (Vinckeia)</taxon>
    </lineage>
</organism>
<keyword evidence="4" id="KW-1185">Reference proteome</keyword>
<keyword evidence="1" id="KW-0175">Coiled coil</keyword>
<feature type="compositionally biased region" description="Basic and acidic residues" evidence="2">
    <location>
        <begin position="658"/>
        <end position="668"/>
    </location>
</feature>
<dbReference type="AlphaFoldDB" id="V7PL45"/>
<dbReference type="OrthoDB" id="384271at2759"/>
<protein>
    <submittedName>
        <fullName evidence="3">Uncharacterized protein</fullName>
    </submittedName>
</protein>
<dbReference type="EMBL" id="KI635766">
    <property type="protein sequence ID" value="ETB59527.1"/>
    <property type="molecule type" value="Genomic_DNA"/>
</dbReference>
<reference evidence="3 4" key="1">
    <citation type="submission" date="2013-11" db="EMBL/GenBank/DDBJ databases">
        <title>The Genome Sequence of Plasmodium yoelii 17X.</title>
        <authorList>
            <consortium name="The Broad Institute Genomics Platform"/>
            <consortium name="The Broad Institute Genome Sequencing Center for Infectious Disease"/>
            <person name="Neafsey D."/>
            <person name="Adams J."/>
            <person name="Walker B."/>
            <person name="Young S.K."/>
            <person name="Zeng Q."/>
            <person name="Gargeya S."/>
            <person name="Fitzgerald M."/>
            <person name="Haas B."/>
            <person name="Abouelleil A."/>
            <person name="Alvarado L."/>
            <person name="Chapman S.B."/>
            <person name="Gainer-Dewar J."/>
            <person name="Goldberg J."/>
            <person name="Griggs A."/>
            <person name="Gujja S."/>
            <person name="Hansen M."/>
            <person name="Howarth C."/>
            <person name="Imamovic A."/>
            <person name="Ireland A."/>
            <person name="Larimer J."/>
            <person name="McCowan C."/>
            <person name="Murphy C."/>
            <person name="Pearson M."/>
            <person name="Poon T.W."/>
            <person name="Priest M."/>
            <person name="Roberts A."/>
            <person name="Saif S."/>
            <person name="Shea T."/>
            <person name="Sykes S."/>
            <person name="Wortman J."/>
            <person name="Nusbaum C."/>
            <person name="Birren B."/>
        </authorList>
    </citation>
    <scope>NUCLEOTIDE SEQUENCE [LARGE SCALE GENOMIC DNA]</scope>
    <source>
        <strain evidence="3 4">17X</strain>
    </source>
</reference>
<feature type="region of interest" description="Disordered" evidence="2">
    <location>
        <begin position="817"/>
        <end position="904"/>
    </location>
</feature>
<accession>V7PL45</accession>